<evidence type="ECO:0000313" key="2">
    <source>
        <dbReference type="Proteomes" id="UP001239111"/>
    </source>
</evidence>
<dbReference type="EMBL" id="CM056744">
    <property type="protein sequence ID" value="KAJ8665437.1"/>
    <property type="molecule type" value="Genomic_DNA"/>
</dbReference>
<reference evidence="1" key="1">
    <citation type="submission" date="2023-04" db="EMBL/GenBank/DDBJ databases">
        <title>A chromosome-level genome assembly of the parasitoid wasp Eretmocerus hayati.</title>
        <authorList>
            <person name="Zhong Y."/>
            <person name="Liu S."/>
            <person name="Liu Y."/>
        </authorList>
    </citation>
    <scope>NUCLEOTIDE SEQUENCE</scope>
    <source>
        <strain evidence="1">ZJU_SS_LIU_2023</strain>
    </source>
</reference>
<protein>
    <submittedName>
        <fullName evidence="1">Uncharacterized protein</fullName>
    </submittedName>
</protein>
<keyword evidence="2" id="KW-1185">Reference proteome</keyword>
<accession>A0ACC2N319</accession>
<dbReference type="Proteomes" id="UP001239111">
    <property type="component" value="Chromosome 4"/>
</dbReference>
<name>A0ACC2N319_9HYME</name>
<sequence length="165" mass="18456">ALTIIEDFILRAGRKGSDSIASYTEFCNILIMDGIIQKNIWETDPEIFQLLEREKMRQQSGLEMIASENFTSLSVLQCLSSCAHNKYSEGLPGQRYYGGNEIIDQIEILAQKRCLEAFNLNPDEWGCNVQPYSGSPANFAVYTGLLEPHGRIMGLDLPDGGHLTH</sequence>
<gene>
    <name evidence="1" type="ORF">QAD02_007099</name>
</gene>
<organism evidence="1 2">
    <name type="scientific">Eretmocerus hayati</name>
    <dbReference type="NCBI Taxonomy" id="131215"/>
    <lineage>
        <taxon>Eukaryota</taxon>
        <taxon>Metazoa</taxon>
        <taxon>Ecdysozoa</taxon>
        <taxon>Arthropoda</taxon>
        <taxon>Hexapoda</taxon>
        <taxon>Insecta</taxon>
        <taxon>Pterygota</taxon>
        <taxon>Neoptera</taxon>
        <taxon>Endopterygota</taxon>
        <taxon>Hymenoptera</taxon>
        <taxon>Apocrita</taxon>
        <taxon>Proctotrupomorpha</taxon>
        <taxon>Chalcidoidea</taxon>
        <taxon>Aphelinidae</taxon>
        <taxon>Aphelininae</taxon>
        <taxon>Eretmocerus</taxon>
    </lineage>
</organism>
<feature type="non-terminal residue" evidence="1">
    <location>
        <position position="1"/>
    </location>
</feature>
<comment type="caution">
    <text evidence="1">The sequence shown here is derived from an EMBL/GenBank/DDBJ whole genome shotgun (WGS) entry which is preliminary data.</text>
</comment>
<feature type="non-terminal residue" evidence="1">
    <location>
        <position position="165"/>
    </location>
</feature>
<evidence type="ECO:0000313" key="1">
    <source>
        <dbReference type="EMBL" id="KAJ8665437.1"/>
    </source>
</evidence>
<proteinExistence type="predicted"/>